<dbReference type="Proteomes" id="UP000318571">
    <property type="component" value="Chromosome 3"/>
</dbReference>
<evidence type="ECO:0000313" key="9">
    <source>
        <dbReference type="Proteomes" id="UP000318571"/>
    </source>
</evidence>
<feature type="domain" description="C2H2-type" evidence="7">
    <location>
        <begin position="761"/>
        <end position="786"/>
    </location>
</feature>
<evidence type="ECO:0000256" key="3">
    <source>
        <dbReference type="ARBA" id="ARBA00022771"/>
    </source>
</evidence>
<keyword evidence="4" id="KW-0862">Zinc</keyword>
<dbReference type="InterPro" id="IPR013087">
    <property type="entry name" value="Znf_C2H2_type"/>
</dbReference>
<feature type="compositionally biased region" description="Acidic residues" evidence="6">
    <location>
        <begin position="209"/>
        <end position="222"/>
    </location>
</feature>
<evidence type="ECO:0000256" key="1">
    <source>
        <dbReference type="ARBA" id="ARBA00022723"/>
    </source>
</evidence>
<accession>A0A553P718</accession>
<dbReference type="SMART" id="SM00355">
    <property type="entry name" value="ZnF_C2H2"/>
    <property type="match status" value="7"/>
</dbReference>
<keyword evidence="1" id="KW-0479">Metal-binding</keyword>
<comment type="caution">
    <text evidence="8">The sequence shown here is derived from an EMBL/GenBank/DDBJ whole genome shotgun (WGS) entry which is preliminary data.</text>
</comment>
<dbReference type="AlphaFoldDB" id="A0A553P718"/>
<sequence>MNLSLCYRYNLHVDVLFRASSFEVHHGLEARPPYLDSCPGHPVVMPPYNFFHDILTDYQNNRFCDLALCGSPGDASVEPILCHKLILCALVRDWRHVIDEDTDRVTWPDIEHVRLKAFVDRLYHSLTNHDESWRDWQTQVSAVFGPGAPVGVKTVANGVLTALSEACQPEHPNHEENKETLTEVIMEMDVDFQEDQAINLFDESKVESQDDGDNDDDFEEDTFQVNSDQNEIDEDDWEGRLDHDQIVVDEDSQATRSASKDIDNKRARPSVKDARRKKMLAQNQAMMQSDSVDKVIDHQPIQELLKSQSDGILRVDVTCPPMESKIFVGKGLTKQEEAFFALVGVQQINGELRGQSLAWTTEDSRVIDEVFQPTLIAFQSVFGLSRALLMGSSCFRSYAGKGSQTKGPNYVNDLRRKFLYQCTRNDLENELNSQPVVEANAISEATRREISLPEGDYTIRMSEILSSFDDIVLVGVYKHGVEVRQVHYSPGLNRNYVALTVCRLLTLVWVGGNHQARFPKSPKVVHLNKEHTRLKYIEFMAKKLLASDEELPIPLPLVTCEICGKQIQETIFMNNMTFHKQKHALEKIQCGCDIKFRSLTHKHRHFDEHHRDKILKQFGSLKNPLGSKIKRKRKKERGAHVCDTCGKVLGSVNTLKDHINRTHNKFHCNHCKIDFPSAKKFKRHWTQAHPDSDMELPDGWFSCDQCPQRFQEKIYVQRHWELVHGTEEDKAYKCGLCQKNFSEKPKLKYHMLNIHIKSRPYNCRSPGCTSTFNYCGNLYAHEKKLHGRALGKATSIDIVIPDSQLLELGCKLKPPIQKMF</sequence>
<keyword evidence="2" id="KW-0677">Repeat</keyword>
<keyword evidence="9" id="KW-1185">Reference proteome</keyword>
<feature type="domain" description="C2H2-type" evidence="7">
    <location>
        <begin position="701"/>
        <end position="729"/>
    </location>
</feature>
<dbReference type="PROSITE" id="PS00028">
    <property type="entry name" value="ZINC_FINGER_C2H2_1"/>
    <property type="match status" value="5"/>
</dbReference>
<evidence type="ECO:0000256" key="4">
    <source>
        <dbReference type="ARBA" id="ARBA00022833"/>
    </source>
</evidence>
<organism evidence="8 9">
    <name type="scientific">Tigriopus californicus</name>
    <name type="common">Marine copepod</name>
    <dbReference type="NCBI Taxonomy" id="6832"/>
    <lineage>
        <taxon>Eukaryota</taxon>
        <taxon>Metazoa</taxon>
        <taxon>Ecdysozoa</taxon>
        <taxon>Arthropoda</taxon>
        <taxon>Crustacea</taxon>
        <taxon>Multicrustacea</taxon>
        <taxon>Hexanauplia</taxon>
        <taxon>Copepoda</taxon>
        <taxon>Harpacticoida</taxon>
        <taxon>Harpacticidae</taxon>
        <taxon>Tigriopus</taxon>
    </lineage>
</organism>
<name>A0A553P718_TIGCA</name>
<dbReference type="Gene3D" id="3.30.160.60">
    <property type="entry name" value="Classic Zinc Finger"/>
    <property type="match status" value="3"/>
</dbReference>
<feature type="domain" description="C2H2-type" evidence="7">
    <location>
        <begin position="732"/>
        <end position="760"/>
    </location>
</feature>
<dbReference type="SUPFAM" id="SSF57667">
    <property type="entry name" value="beta-beta-alpha zinc fingers"/>
    <property type="match status" value="1"/>
</dbReference>
<feature type="region of interest" description="Disordered" evidence="6">
    <location>
        <begin position="203"/>
        <end position="235"/>
    </location>
</feature>
<feature type="region of interest" description="Disordered" evidence="6">
    <location>
        <begin position="249"/>
        <end position="275"/>
    </location>
</feature>
<feature type="compositionally biased region" description="Basic and acidic residues" evidence="6">
    <location>
        <begin position="258"/>
        <end position="273"/>
    </location>
</feature>
<evidence type="ECO:0000256" key="5">
    <source>
        <dbReference type="PROSITE-ProRule" id="PRU00042"/>
    </source>
</evidence>
<feature type="domain" description="C2H2-type" evidence="7">
    <location>
        <begin position="640"/>
        <end position="663"/>
    </location>
</feature>
<dbReference type="InterPro" id="IPR036236">
    <property type="entry name" value="Znf_C2H2_sf"/>
</dbReference>
<keyword evidence="3 5" id="KW-0863">Zinc-finger</keyword>
<evidence type="ECO:0000313" key="8">
    <source>
        <dbReference type="EMBL" id="TRY73481.1"/>
    </source>
</evidence>
<evidence type="ECO:0000259" key="7">
    <source>
        <dbReference type="PROSITE" id="PS50157"/>
    </source>
</evidence>
<gene>
    <name evidence="8" type="ORF">TCAL_05055</name>
</gene>
<dbReference type="EMBL" id="VCGU01000007">
    <property type="protein sequence ID" value="TRY73481.1"/>
    <property type="molecule type" value="Genomic_DNA"/>
</dbReference>
<protein>
    <recommendedName>
        <fullName evidence="7">C2H2-type domain-containing protein</fullName>
    </recommendedName>
</protein>
<dbReference type="GO" id="GO:0008270">
    <property type="term" value="F:zinc ion binding"/>
    <property type="evidence" value="ECO:0007669"/>
    <property type="project" value="UniProtKB-KW"/>
</dbReference>
<evidence type="ECO:0000256" key="6">
    <source>
        <dbReference type="SAM" id="MobiDB-lite"/>
    </source>
</evidence>
<reference evidence="8 9" key="1">
    <citation type="journal article" date="2018" name="Nat. Ecol. Evol.">
        <title>Genomic signatures of mitonuclear coevolution across populations of Tigriopus californicus.</title>
        <authorList>
            <person name="Barreto F.S."/>
            <person name="Watson E.T."/>
            <person name="Lima T.G."/>
            <person name="Willett C.S."/>
            <person name="Edmands S."/>
            <person name="Li W."/>
            <person name="Burton R.S."/>
        </authorList>
    </citation>
    <scope>NUCLEOTIDE SEQUENCE [LARGE SCALE GENOMIC DNA]</scope>
    <source>
        <strain evidence="8 9">San Diego</strain>
    </source>
</reference>
<proteinExistence type="predicted"/>
<evidence type="ECO:0000256" key="2">
    <source>
        <dbReference type="ARBA" id="ARBA00022737"/>
    </source>
</evidence>
<dbReference type="PROSITE" id="PS50157">
    <property type="entry name" value="ZINC_FINGER_C2H2_2"/>
    <property type="match status" value="4"/>
</dbReference>
<dbReference type="STRING" id="6832.A0A553P718"/>
<dbReference type="PANTHER" id="PTHR24409">
    <property type="entry name" value="ZINC FINGER PROTEIN 142"/>
    <property type="match status" value="1"/>
</dbReference>